<dbReference type="RefSeq" id="WP_305008829.1">
    <property type="nucleotide sequence ID" value="NZ_JAUQSY010000019.1"/>
</dbReference>
<reference evidence="2" key="1">
    <citation type="submission" date="2023-07" db="EMBL/GenBank/DDBJ databases">
        <authorList>
            <person name="Kim M.K."/>
        </authorList>
    </citation>
    <scope>NUCLEOTIDE SEQUENCE</scope>
    <source>
        <strain evidence="2">ASUV-10-1</strain>
    </source>
</reference>
<evidence type="ECO:0000313" key="3">
    <source>
        <dbReference type="Proteomes" id="UP001176429"/>
    </source>
</evidence>
<sequence>MLDNENLPGVAREDADEAAAQALAAQLATDPRYLRHLARYRPQDHAAFLLAYAQRIVHARRNGPYQLNFSLLDPSTNPGEAAYDWLFHIQQKKFFDLQVRWRAGEISLPGIYYEYQFEKWKQHLHACPWLPPITEAEYELFVDYLASGACRTVGFHPEHQLPVDDWQDYEAMRRHWQARQTGTAPDRHAQPYPEWYAYYDARTGAPAGYPFATHSNQRAEQHLHYRHLGIDHSLAQRWPDGPPPEYRDRRPSPSWPDGLDDTFATDPAERLLPDYDEAFYEFARRFDPGPGTARLRELTQALRRADYYGSSRVAECVHQSLDYLRKAELIWPTNGDDDWRRAIVEAAQHLHRQRLLAALPQAFADYRFRIDTGLQPAPPWSAFHWVPFPRNQEQECAPEADWFEDYLLGRELAGLPRVLEY</sequence>
<evidence type="ECO:0000256" key="1">
    <source>
        <dbReference type="SAM" id="MobiDB-lite"/>
    </source>
</evidence>
<evidence type="ECO:0000313" key="2">
    <source>
        <dbReference type="EMBL" id="MDO7877401.1"/>
    </source>
</evidence>
<dbReference type="EMBL" id="JAUQSY010000019">
    <property type="protein sequence ID" value="MDO7877401.1"/>
    <property type="molecule type" value="Genomic_DNA"/>
</dbReference>
<organism evidence="2 3">
    <name type="scientific">Hymenobacter aranciens</name>
    <dbReference type="NCBI Taxonomy" id="3063996"/>
    <lineage>
        <taxon>Bacteria</taxon>
        <taxon>Pseudomonadati</taxon>
        <taxon>Bacteroidota</taxon>
        <taxon>Cytophagia</taxon>
        <taxon>Cytophagales</taxon>
        <taxon>Hymenobacteraceae</taxon>
        <taxon>Hymenobacter</taxon>
    </lineage>
</organism>
<comment type="caution">
    <text evidence="2">The sequence shown here is derived from an EMBL/GenBank/DDBJ whole genome shotgun (WGS) entry which is preliminary data.</text>
</comment>
<protein>
    <submittedName>
        <fullName evidence="2">Uncharacterized protein</fullName>
    </submittedName>
</protein>
<keyword evidence="3" id="KW-1185">Reference proteome</keyword>
<proteinExistence type="predicted"/>
<name>A0ABT9BGK1_9BACT</name>
<feature type="region of interest" description="Disordered" evidence="1">
    <location>
        <begin position="234"/>
        <end position="259"/>
    </location>
</feature>
<gene>
    <name evidence="2" type="ORF">Q5H93_21855</name>
</gene>
<dbReference type="Proteomes" id="UP001176429">
    <property type="component" value="Unassembled WGS sequence"/>
</dbReference>
<accession>A0ABT9BGK1</accession>